<dbReference type="Gene3D" id="6.10.250.2270">
    <property type="match status" value="1"/>
</dbReference>
<reference evidence="8" key="1">
    <citation type="journal article" date="2022" name="Proc. Natl. Acad. Sci. U.S.A.">
        <title>Life cycle and functional genomics of the unicellular red alga Galdieria for elucidating algal and plant evolution and industrial use.</title>
        <authorList>
            <person name="Hirooka S."/>
            <person name="Itabashi T."/>
            <person name="Ichinose T.M."/>
            <person name="Onuma R."/>
            <person name="Fujiwara T."/>
            <person name="Yamashita S."/>
            <person name="Jong L.W."/>
            <person name="Tomita R."/>
            <person name="Iwane A.H."/>
            <person name="Miyagishima S.Y."/>
        </authorList>
    </citation>
    <scope>NUCLEOTIDE SEQUENCE</scope>
    <source>
        <strain evidence="8">NBRC 102759</strain>
    </source>
</reference>
<dbReference type="PANTHER" id="PTHR11127">
    <property type="entry name" value="60S RIBOSOMAL PROTEIN L14"/>
    <property type="match status" value="1"/>
</dbReference>
<protein>
    <recommendedName>
        <fullName evidence="10">60S ribosomal protein L14</fullName>
    </recommendedName>
</protein>
<evidence type="ECO:0000259" key="4">
    <source>
        <dbReference type="Pfam" id="PF00467"/>
    </source>
</evidence>
<evidence type="ECO:0008006" key="10">
    <source>
        <dbReference type="Google" id="ProtNLM"/>
    </source>
</evidence>
<feature type="domain" description="Large ribosomal subunit protein eL14" evidence="5">
    <location>
        <begin position="46"/>
        <end position="119"/>
    </location>
</feature>
<reference evidence="8" key="2">
    <citation type="submission" date="2022-01" db="EMBL/GenBank/DDBJ databases">
        <authorList>
            <person name="Hirooka S."/>
            <person name="Miyagishima S.Y."/>
        </authorList>
    </citation>
    <scope>NUCLEOTIDE SEQUENCE</scope>
    <source>
        <strain evidence="8">NBRC 102759</strain>
    </source>
</reference>
<dbReference type="Pfam" id="PF00467">
    <property type="entry name" value="KOW"/>
    <property type="match status" value="1"/>
</dbReference>
<accession>A0A9C7Q7V8</accession>
<dbReference type="GO" id="GO:0003735">
    <property type="term" value="F:structural constituent of ribosome"/>
    <property type="evidence" value="ECO:0007669"/>
    <property type="project" value="InterPro"/>
</dbReference>
<dbReference type="InterPro" id="IPR005824">
    <property type="entry name" value="KOW"/>
</dbReference>
<evidence type="ECO:0000313" key="8">
    <source>
        <dbReference type="EMBL" id="GJQ16021.1"/>
    </source>
</evidence>
<dbReference type="Gene3D" id="2.30.30.30">
    <property type="match status" value="1"/>
</dbReference>
<comment type="similarity">
    <text evidence="1">Belongs to the eukaryotic ribosomal protein eL14 family.</text>
</comment>
<dbReference type="Proteomes" id="UP001061958">
    <property type="component" value="Unassembled WGS sequence"/>
</dbReference>
<dbReference type="InterPro" id="IPR014722">
    <property type="entry name" value="Rib_uL2_dom2"/>
</dbReference>
<dbReference type="Pfam" id="PF01929">
    <property type="entry name" value="Ribosomal_L14e"/>
    <property type="match status" value="1"/>
</dbReference>
<comment type="caution">
    <text evidence="8">The sequence shown here is derived from an EMBL/GenBank/DDBJ whole genome shotgun (WGS) entry which is preliminary data.</text>
</comment>
<dbReference type="GO" id="GO:0003723">
    <property type="term" value="F:RNA binding"/>
    <property type="evidence" value="ECO:0007669"/>
    <property type="project" value="InterPro"/>
</dbReference>
<gene>
    <name evidence="6" type="ORF">GpartN1_g7405.t1</name>
    <name evidence="7" type="ORF">GpartN1_g7788.t1</name>
    <name evidence="8" type="ORF">GpartN1_g7812.t1</name>
</gene>
<evidence type="ECO:0000313" key="7">
    <source>
        <dbReference type="EMBL" id="GJQ15997.1"/>
    </source>
</evidence>
<proteinExistence type="inferred from homology"/>
<dbReference type="GO" id="GO:0006412">
    <property type="term" value="P:translation"/>
    <property type="evidence" value="ECO:0007669"/>
    <property type="project" value="InterPro"/>
</dbReference>
<dbReference type="GO" id="GO:0042273">
    <property type="term" value="P:ribosomal large subunit biogenesis"/>
    <property type="evidence" value="ECO:0007669"/>
    <property type="project" value="TreeGrafter"/>
</dbReference>
<keyword evidence="9" id="KW-1185">Reference proteome</keyword>
<dbReference type="GO" id="GO:0022625">
    <property type="term" value="C:cytosolic large ribosomal subunit"/>
    <property type="evidence" value="ECO:0007669"/>
    <property type="project" value="TreeGrafter"/>
</dbReference>
<dbReference type="EMBL" id="BQMJ01000080">
    <property type="protein sequence ID" value="GJQ16021.1"/>
    <property type="molecule type" value="Genomic_DNA"/>
</dbReference>
<feature type="domain" description="KOW" evidence="4">
    <location>
        <begin position="10"/>
        <end position="39"/>
    </location>
</feature>
<dbReference type="InterPro" id="IPR002784">
    <property type="entry name" value="Ribosomal_eL14_dom"/>
</dbReference>
<dbReference type="InterPro" id="IPR039660">
    <property type="entry name" value="Ribosomal_eL14"/>
</dbReference>
<evidence type="ECO:0000256" key="3">
    <source>
        <dbReference type="ARBA" id="ARBA00023274"/>
    </source>
</evidence>
<evidence type="ECO:0000256" key="2">
    <source>
        <dbReference type="ARBA" id="ARBA00022980"/>
    </source>
</evidence>
<sequence length="137" mass="15898">MVFKRFVEIGRVVLVTYGEHRGKLGVIVDVVDQNRVLVDGPQTGLPRQTINFKSLTLTPFKVKIQHGSRTGVVMKALEEKKIMEQWKNTLWYKKLCSRENRRKLGDFDRFKVMIAKKRKAAMVNGQVKKLKSLHTMK</sequence>
<dbReference type="PANTHER" id="PTHR11127:SF2">
    <property type="entry name" value="LARGE RIBOSOMAL SUBUNIT PROTEIN EL14"/>
    <property type="match status" value="1"/>
</dbReference>
<keyword evidence="2" id="KW-0689">Ribosomal protein</keyword>
<keyword evidence="3" id="KW-0687">Ribonucleoprotein</keyword>
<name>A0A9C7Q7V8_9RHOD</name>
<evidence type="ECO:0000256" key="1">
    <source>
        <dbReference type="ARBA" id="ARBA00006592"/>
    </source>
</evidence>
<dbReference type="AlphaFoldDB" id="A0A9C7Q7V8"/>
<dbReference type="InterPro" id="IPR008991">
    <property type="entry name" value="Translation_prot_SH3-like_sf"/>
</dbReference>
<dbReference type="EMBL" id="BQMJ01000079">
    <property type="protein sequence ID" value="GJQ15997.1"/>
    <property type="molecule type" value="Genomic_DNA"/>
</dbReference>
<evidence type="ECO:0000313" key="6">
    <source>
        <dbReference type="EMBL" id="GJQ15614.1"/>
    </source>
</evidence>
<dbReference type="EMBL" id="BQMJ01000072">
    <property type="protein sequence ID" value="GJQ15614.1"/>
    <property type="molecule type" value="Genomic_DNA"/>
</dbReference>
<evidence type="ECO:0000259" key="5">
    <source>
        <dbReference type="Pfam" id="PF01929"/>
    </source>
</evidence>
<evidence type="ECO:0000313" key="9">
    <source>
        <dbReference type="Proteomes" id="UP001061958"/>
    </source>
</evidence>
<dbReference type="CDD" id="cd23702">
    <property type="entry name" value="eL14"/>
    <property type="match status" value="1"/>
</dbReference>
<dbReference type="SUPFAM" id="SSF50104">
    <property type="entry name" value="Translation proteins SH3-like domain"/>
    <property type="match status" value="1"/>
</dbReference>
<organism evidence="8 9">
    <name type="scientific">Galdieria partita</name>
    <dbReference type="NCBI Taxonomy" id="83374"/>
    <lineage>
        <taxon>Eukaryota</taxon>
        <taxon>Rhodophyta</taxon>
        <taxon>Bangiophyceae</taxon>
        <taxon>Galdieriales</taxon>
        <taxon>Galdieriaceae</taxon>
        <taxon>Galdieria</taxon>
    </lineage>
</organism>
<dbReference type="OrthoDB" id="1875589at2759"/>